<keyword evidence="4" id="KW-1185">Reference proteome</keyword>
<reference evidence="4" key="1">
    <citation type="journal article" date="2019" name="Int. J. Syst. Evol. Microbiol.">
        <title>The Global Catalogue of Microorganisms (GCM) 10K type strain sequencing project: providing services to taxonomists for standard genome sequencing and annotation.</title>
        <authorList>
            <consortium name="The Broad Institute Genomics Platform"/>
            <consortium name="The Broad Institute Genome Sequencing Center for Infectious Disease"/>
            <person name="Wu L."/>
            <person name="Ma J."/>
        </authorList>
    </citation>
    <scope>NUCLEOTIDE SEQUENCE [LARGE SCALE GENOMIC DNA]</scope>
    <source>
        <strain evidence="4">JCM 17923</strain>
    </source>
</reference>
<name>A0ABP8IRS7_9BACT</name>
<dbReference type="Proteomes" id="UP001501153">
    <property type="component" value="Unassembled WGS sequence"/>
</dbReference>
<evidence type="ECO:0000259" key="2">
    <source>
        <dbReference type="Pfam" id="PF13349"/>
    </source>
</evidence>
<dbReference type="Pfam" id="PF13349">
    <property type="entry name" value="DUF4097"/>
    <property type="match status" value="1"/>
</dbReference>
<proteinExistence type="predicted"/>
<gene>
    <name evidence="3" type="ORF">GCM10023185_42890</name>
</gene>
<feature type="domain" description="DUF4097" evidence="2">
    <location>
        <begin position="137"/>
        <end position="270"/>
    </location>
</feature>
<comment type="caution">
    <text evidence="3">The sequence shown here is derived from an EMBL/GenBank/DDBJ whole genome shotgun (WGS) entry which is preliminary data.</text>
</comment>
<feature type="chain" id="PRO_5045438631" description="DUF4097 domain-containing protein" evidence="1">
    <location>
        <begin position="41"/>
        <end position="274"/>
    </location>
</feature>
<evidence type="ECO:0000313" key="3">
    <source>
        <dbReference type="EMBL" id="GAA4369336.1"/>
    </source>
</evidence>
<feature type="signal peptide" evidence="1">
    <location>
        <begin position="1"/>
        <end position="40"/>
    </location>
</feature>
<keyword evidence="1" id="KW-0732">Signal</keyword>
<evidence type="ECO:0000256" key="1">
    <source>
        <dbReference type="SAM" id="SignalP"/>
    </source>
</evidence>
<organism evidence="3 4">
    <name type="scientific">Hymenobacter saemangeumensis</name>
    <dbReference type="NCBI Taxonomy" id="1084522"/>
    <lineage>
        <taxon>Bacteria</taxon>
        <taxon>Pseudomonadati</taxon>
        <taxon>Bacteroidota</taxon>
        <taxon>Cytophagia</taxon>
        <taxon>Cytophagales</taxon>
        <taxon>Hymenobacteraceae</taxon>
        <taxon>Hymenobacter</taxon>
    </lineage>
</organism>
<evidence type="ECO:0000313" key="4">
    <source>
        <dbReference type="Proteomes" id="UP001501153"/>
    </source>
</evidence>
<accession>A0ABP8IRS7</accession>
<sequence length="274" mass="29251">MPATGFHPYAAGHLPPFKTMKKTLTISLLSLLAASTALQAQEYKTKLAKDRKVVIDMQGSNVTVEGYDGNELVIRGNGFEPAPKRAEGLRPVYNSAVDNTNIGISVTEQGNTVRIARASRKDATYTIRVPRSTAVQYNQTNWNGGDLQIRDVNGDLEVNMKNGDIKLLNVAGPVVANTVSGDITVRYSTLRQGPSSISAVSGNVDVSMPANSKASLKLRSISGEIYTDFDLALPKNQGDMRHVGGQVVDGTVNGGGTTLSLKSVSGDIYVRKAK</sequence>
<protein>
    <recommendedName>
        <fullName evidence="2">DUF4097 domain-containing protein</fullName>
    </recommendedName>
</protein>
<dbReference type="InterPro" id="IPR025164">
    <property type="entry name" value="Toastrack_DUF4097"/>
</dbReference>
<dbReference type="EMBL" id="BAABGZ010000080">
    <property type="protein sequence ID" value="GAA4369336.1"/>
    <property type="molecule type" value="Genomic_DNA"/>
</dbReference>